<dbReference type="EMBL" id="KN833003">
    <property type="protein sequence ID" value="KIM80576.1"/>
    <property type="molecule type" value="Genomic_DNA"/>
</dbReference>
<sequence length="89" mass="10805">MGQRLLYHAAHKHELKQTLNRERFRGVKSRKDMRLFGDFGSELSTLFRGLFLEIRCLWEMIQQARLRVVNFGWRTYAEYLYFVSSRSRT</sequence>
<evidence type="ECO:0000313" key="1">
    <source>
        <dbReference type="EMBL" id="KIM80576.1"/>
    </source>
</evidence>
<evidence type="ECO:0000313" key="2">
    <source>
        <dbReference type="Proteomes" id="UP000054166"/>
    </source>
</evidence>
<reference evidence="1 2" key="1">
    <citation type="submission" date="2014-04" db="EMBL/GenBank/DDBJ databases">
        <authorList>
            <consortium name="DOE Joint Genome Institute"/>
            <person name="Kuo A."/>
            <person name="Tarkka M."/>
            <person name="Buscot F."/>
            <person name="Kohler A."/>
            <person name="Nagy L.G."/>
            <person name="Floudas D."/>
            <person name="Copeland A."/>
            <person name="Barry K.W."/>
            <person name="Cichocki N."/>
            <person name="Veneault-Fourrey C."/>
            <person name="LaButti K."/>
            <person name="Lindquist E.A."/>
            <person name="Lipzen A."/>
            <person name="Lundell T."/>
            <person name="Morin E."/>
            <person name="Murat C."/>
            <person name="Sun H."/>
            <person name="Tunlid A."/>
            <person name="Henrissat B."/>
            <person name="Grigoriev I.V."/>
            <person name="Hibbett D.S."/>
            <person name="Martin F."/>
            <person name="Nordberg H.P."/>
            <person name="Cantor M.N."/>
            <person name="Hua S.X."/>
        </authorList>
    </citation>
    <scope>NUCLEOTIDE SEQUENCE [LARGE SCALE GENOMIC DNA]</scope>
    <source>
        <strain evidence="1 2">F 1598</strain>
    </source>
</reference>
<dbReference type="AlphaFoldDB" id="A0A0C3FLZ7"/>
<accession>A0A0C3FLZ7</accession>
<name>A0A0C3FLZ7_PILCF</name>
<protein>
    <submittedName>
        <fullName evidence="1">Uncharacterized protein</fullName>
    </submittedName>
</protein>
<gene>
    <name evidence="1" type="ORF">PILCRDRAFT_822308</name>
</gene>
<dbReference type="HOGENOM" id="CLU_2455522_0_0_1"/>
<reference evidence="2" key="2">
    <citation type="submission" date="2015-01" db="EMBL/GenBank/DDBJ databases">
        <title>Evolutionary Origins and Diversification of the Mycorrhizal Mutualists.</title>
        <authorList>
            <consortium name="DOE Joint Genome Institute"/>
            <consortium name="Mycorrhizal Genomics Consortium"/>
            <person name="Kohler A."/>
            <person name="Kuo A."/>
            <person name="Nagy L.G."/>
            <person name="Floudas D."/>
            <person name="Copeland A."/>
            <person name="Barry K.W."/>
            <person name="Cichocki N."/>
            <person name="Veneault-Fourrey C."/>
            <person name="LaButti K."/>
            <person name="Lindquist E.A."/>
            <person name="Lipzen A."/>
            <person name="Lundell T."/>
            <person name="Morin E."/>
            <person name="Murat C."/>
            <person name="Riley R."/>
            <person name="Ohm R."/>
            <person name="Sun H."/>
            <person name="Tunlid A."/>
            <person name="Henrissat B."/>
            <person name="Grigoriev I.V."/>
            <person name="Hibbett D.S."/>
            <person name="Martin F."/>
        </authorList>
    </citation>
    <scope>NUCLEOTIDE SEQUENCE [LARGE SCALE GENOMIC DNA]</scope>
    <source>
        <strain evidence="2">F 1598</strain>
    </source>
</reference>
<dbReference type="InParanoid" id="A0A0C3FLZ7"/>
<proteinExistence type="predicted"/>
<keyword evidence="2" id="KW-1185">Reference proteome</keyword>
<organism evidence="1 2">
    <name type="scientific">Piloderma croceum (strain F 1598)</name>
    <dbReference type="NCBI Taxonomy" id="765440"/>
    <lineage>
        <taxon>Eukaryota</taxon>
        <taxon>Fungi</taxon>
        <taxon>Dikarya</taxon>
        <taxon>Basidiomycota</taxon>
        <taxon>Agaricomycotina</taxon>
        <taxon>Agaricomycetes</taxon>
        <taxon>Agaricomycetidae</taxon>
        <taxon>Atheliales</taxon>
        <taxon>Atheliaceae</taxon>
        <taxon>Piloderma</taxon>
    </lineage>
</organism>
<dbReference type="Proteomes" id="UP000054166">
    <property type="component" value="Unassembled WGS sequence"/>
</dbReference>